<gene>
    <name evidence="2" type="ORF">F383_31501</name>
</gene>
<evidence type="ECO:0000313" key="3">
    <source>
        <dbReference type="Proteomes" id="UP000032142"/>
    </source>
</evidence>
<dbReference type="AlphaFoldDB" id="A0A0B0N3A0"/>
<sequence length="317" mass="36045">MRLPEYPLVFQMVQRAVQGFFKVLTSIAKLAWGLKDIRGIIEAIYEFVQIRVAIGLENSLKVAHTVMDPNRAEANDVESNAPALAEGTVSQESRPLTVSQGGREGAREAFLHMMDAWYTEFVQTNRNAQPPPPSPIPQPILVAPLIFEELSCTLEECMKCVVSLLRDWSYHWWKTFVSVVPREKQGRIIVTEYKHEFVRLSKYAQECVSTEAIMCNRFEDGLNEDIRMFVGMLELKEFVLLVERDCKTEELAKEKRKVNSIQVLRPRPPRLLVSLMLNEVDWNVHNVIDVTPMSVKGVTGPVLSVVSETTLLESASR</sequence>
<reference evidence="3" key="1">
    <citation type="submission" date="2014-09" db="EMBL/GenBank/DDBJ databases">
        <authorList>
            <person name="Mudge J."/>
            <person name="Ramaraj T."/>
            <person name="Lindquist I.E."/>
            <person name="Bharti A.K."/>
            <person name="Sundararajan A."/>
            <person name="Cameron C.T."/>
            <person name="Woodward J.E."/>
            <person name="May G.D."/>
            <person name="Brubaker C."/>
            <person name="Broadhvest J."/>
            <person name="Wilkins T.A."/>
        </authorList>
    </citation>
    <scope>NUCLEOTIDE SEQUENCE</scope>
    <source>
        <strain evidence="3">cv. AKA8401</strain>
    </source>
</reference>
<proteinExistence type="predicted"/>
<dbReference type="EMBL" id="JRRC01435356">
    <property type="protein sequence ID" value="KHG05681.1"/>
    <property type="molecule type" value="Genomic_DNA"/>
</dbReference>
<accession>A0A0B0N3A0</accession>
<dbReference type="Proteomes" id="UP000032142">
    <property type="component" value="Unassembled WGS sequence"/>
</dbReference>
<protein>
    <submittedName>
        <fullName evidence="2">Retrotransposon gag domain-containing 1</fullName>
    </submittedName>
</protein>
<organism evidence="2 3">
    <name type="scientific">Gossypium arboreum</name>
    <name type="common">Tree cotton</name>
    <name type="synonym">Gossypium nanking</name>
    <dbReference type="NCBI Taxonomy" id="29729"/>
    <lineage>
        <taxon>Eukaryota</taxon>
        <taxon>Viridiplantae</taxon>
        <taxon>Streptophyta</taxon>
        <taxon>Embryophyta</taxon>
        <taxon>Tracheophyta</taxon>
        <taxon>Spermatophyta</taxon>
        <taxon>Magnoliopsida</taxon>
        <taxon>eudicotyledons</taxon>
        <taxon>Gunneridae</taxon>
        <taxon>Pentapetalae</taxon>
        <taxon>rosids</taxon>
        <taxon>malvids</taxon>
        <taxon>Malvales</taxon>
        <taxon>Malvaceae</taxon>
        <taxon>Malvoideae</taxon>
        <taxon>Gossypium</taxon>
    </lineage>
</organism>
<feature type="compositionally biased region" description="Polar residues" evidence="1">
    <location>
        <begin position="88"/>
        <end position="100"/>
    </location>
</feature>
<evidence type="ECO:0000313" key="2">
    <source>
        <dbReference type="EMBL" id="KHG05681.1"/>
    </source>
</evidence>
<evidence type="ECO:0000256" key="1">
    <source>
        <dbReference type="SAM" id="MobiDB-lite"/>
    </source>
</evidence>
<comment type="caution">
    <text evidence="2">The sequence shown here is derived from an EMBL/GenBank/DDBJ whole genome shotgun (WGS) entry which is preliminary data.</text>
</comment>
<feature type="region of interest" description="Disordered" evidence="1">
    <location>
        <begin position="76"/>
        <end position="101"/>
    </location>
</feature>
<keyword evidence="3" id="KW-1185">Reference proteome</keyword>
<name>A0A0B0N3A0_GOSAR</name>
<dbReference type="PANTHER" id="PTHR34482">
    <property type="entry name" value="DNA DAMAGE-INDUCIBLE PROTEIN 1-LIKE"/>
    <property type="match status" value="1"/>
</dbReference>
<dbReference type="PANTHER" id="PTHR34482:SF36">
    <property type="entry name" value="RETROTRANSPOSON GAG DOMAIN-CONTAINING PROTEIN"/>
    <property type="match status" value="1"/>
</dbReference>